<comment type="subunit">
    <text evidence="10">The complex is composed of six subunits: RnfA, RnfB, RnfC, RnfD, RnfE and RnfG.</text>
</comment>
<dbReference type="KEGG" id="sdf:ACG33_04075"/>
<proteinExistence type="inferred from homology"/>
<evidence type="ECO:0000313" key="12">
    <source>
        <dbReference type="Proteomes" id="UP000070250"/>
    </source>
</evidence>
<dbReference type="EC" id="7.-.-.-" evidence="10"/>
<evidence type="ECO:0000313" key="11">
    <source>
        <dbReference type="EMBL" id="AMN46296.1"/>
    </source>
</evidence>
<keyword evidence="2 10" id="KW-0597">Phosphoprotein</keyword>
<protein>
    <recommendedName>
        <fullName evidence="10">Ion-translocating oxidoreductase complex subunit D</fullName>
        <ecNumber evidence="10">7.-.-.-</ecNumber>
    </recommendedName>
    <alternativeName>
        <fullName evidence="10">Rnf electron transport complex subunit D</fullName>
    </alternativeName>
</protein>
<dbReference type="AlphaFoldDB" id="A0A127F778"/>
<gene>
    <name evidence="10" type="primary">rnfD</name>
    <name evidence="11" type="ORF">ACG33_04075</name>
</gene>
<keyword evidence="10" id="KW-0997">Cell inner membrane</keyword>
<name>A0A127F778_STEDE</name>
<dbReference type="OrthoDB" id="9776359at2"/>
<keyword evidence="8 10" id="KW-1133">Transmembrane helix</keyword>
<accession>A0A127F778</accession>
<dbReference type="Pfam" id="PF03116">
    <property type="entry name" value="NQR2_RnfD_RnfE"/>
    <property type="match status" value="1"/>
</dbReference>
<sequence>MIFDTAAPPHVVASNSVGRVMRTVLYALVPAVLMHVACFGIGLLIQILLGTLTALACEALALKLRRRPLMPFLSDGSAVLTAVLLALCLPPLAPWWLIVTGTAFAILLVKHAYGGLGRNIFNPAMAGYAILLVSFPLQLMQWLPPQPPTQRMDHILERQATRLNLPETLKTIATGALPQRLSWDTVTSPTPLTALRESLNRDMTLDEPHAPAADPLGLDAWRWINLAVLAGGLWLLAARIIRWHIPVAMLGAIAGCASIMAALDPGSCAGPIFHLTSGASLLGAFFIATDPVSAATSNRGRLIYAAGIGVLTYVIRTWGGYPDGVAFAVLLMNLSVPLIDRLTIPRIYGHAH</sequence>
<feature type="transmembrane region" description="Helical" evidence="10">
    <location>
        <begin position="220"/>
        <end position="238"/>
    </location>
</feature>
<feature type="transmembrane region" description="Helical" evidence="10">
    <location>
        <begin position="245"/>
        <end position="263"/>
    </location>
</feature>
<evidence type="ECO:0000256" key="6">
    <source>
        <dbReference type="ARBA" id="ARBA00022967"/>
    </source>
</evidence>
<dbReference type="PANTHER" id="PTHR30578:SF0">
    <property type="entry name" value="ION-TRANSLOCATING OXIDOREDUCTASE COMPLEX SUBUNIT D"/>
    <property type="match status" value="1"/>
</dbReference>
<evidence type="ECO:0000256" key="1">
    <source>
        <dbReference type="ARBA" id="ARBA00022448"/>
    </source>
</evidence>
<comment type="subcellular location">
    <subcellularLocation>
        <location evidence="10">Cell inner membrane</location>
        <topology evidence="10">Multi-pass membrane protein</topology>
    </subcellularLocation>
</comment>
<dbReference type="PATRIC" id="fig|465721.4.peg.873"/>
<evidence type="ECO:0000256" key="7">
    <source>
        <dbReference type="ARBA" id="ARBA00022982"/>
    </source>
</evidence>
<reference evidence="11 12" key="1">
    <citation type="submission" date="2015-06" db="EMBL/GenBank/DDBJ databases">
        <title>A Comprehensive Approach to Explore the Metabolic and Phylogenetic Diversity of Bacterial Steroid Degradation in the Environment: Testosterone as an Example.</title>
        <authorList>
            <person name="Yang F.-C."/>
            <person name="Chen Y.-L."/>
            <person name="Yu C.-P."/>
            <person name="Tang S.-L."/>
            <person name="Wang P.-H."/>
            <person name="Ismail W."/>
            <person name="Wang C.-H."/>
            <person name="Yang C.-Y."/>
            <person name="Chiang Y.-R."/>
        </authorList>
    </citation>
    <scope>NUCLEOTIDE SEQUENCE [LARGE SCALE GENOMIC DNA]</scope>
    <source>
        <strain evidence="11 12">DSM 18526</strain>
    </source>
</reference>
<evidence type="ECO:0000256" key="2">
    <source>
        <dbReference type="ARBA" id="ARBA00022553"/>
    </source>
</evidence>
<dbReference type="GO" id="GO:0055085">
    <property type="term" value="P:transmembrane transport"/>
    <property type="evidence" value="ECO:0007669"/>
    <property type="project" value="InterPro"/>
</dbReference>
<comment type="similarity">
    <text evidence="10">Belongs to the NqrB/RnfD family.</text>
</comment>
<keyword evidence="7 10" id="KW-0249">Electron transport</keyword>
<dbReference type="GO" id="GO:0005886">
    <property type="term" value="C:plasma membrane"/>
    <property type="evidence" value="ECO:0007669"/>
    <property type="project" value="UniProtKB-SubCell"/>
</dbReference>
<keyword evidence="6 10" id="KW-1278">Translocase</keyword>
<dbReference type="GO" id="GO:0022900">
    <property type="term" value="P:electron transport chain"/>
    <property type="evidence" value="ECO:0007669"/>
    <property type="project" value="UniProtKB-UniRule"/>
</dbReference>
<keyword evidence="3 10" id="KW-0285">Flavoprotein</keyword>
<dbReference type="Proteomes" id="UP000070250">
    <property type="component" value="Chromosome"/>
</dbReference>
<organism evidence="11 12">
    <name type="scientific">Steroidobacter denitrificans</name>
    <dbReference type="NCBI Taxonomy" id="465721"/>
    <lineage>
        <taxon>Bacteria</taxon>
        <taxon>Pseudomonadati</taxon>
        <taxon>Pseudomonadota</taxon>
        <taxon>Gammaproteobacteria</taxon>
        <taxon>Steroidobacterales</taxon>
        <taxon>Steroidobacteraceae</taxon>
        <taxon>Steroidobacter</taxon>
    </lineage>
</organism>
<dbReference type="STRING" id="465721.ACG33_04075"/>
<keyword evidence="5 10" id="KW-0812">Transmembrane</keyword>
<dbReference type="InterPro" id="IPR011303">
    <property type="entry name" value="RnfD_bac"/>
</dbReference>
<evidence type="ECO:0000256" key="10">
    <source>
        <dbReference type="HAMAP-Rule" id="MF_00462"/>
    </source>
</evidence>
<dbReference type="EMBL" id="CP011971">
    <property type="protein sequence ID" value="AMN46296.1"/>
    <property type="molecule type" value="Genomic_DNA"/>
</dbReference>
<evidence type="ECO:0000256" key="8">
    <source>
        <dbReference type="ARBA" id="ARBA00022989"/>
    </source>
</evidence>
<keyword evidence="10" id="KW-1003">Cell membrane</keyword>
<feature type="transmembrane region" description="Helical" evidence="10">
    <location>
        <begin position="125"/>
        <end position="143"/>
    </location>
</feature>
<comment type="function">
    <text evidence="10">Part of a membrane-bound complex that couples electron transfer with translocation of ions across the membrane.</text>
</comment>
<dbReference type="NCBIfam" id="TIGR01946">
    <property type="entry name" value="rnfD"/>
    <property type="match status" value="1"/>
</dbReference>
<evidence type="ECO:0000256" key="4">
    <source>
        <dbReference type="ARBA" id="ARBA00022643"/>
    </source>
</evidence>
<dbReference type="InterPro" id="IPR004338">
    <property type="entry name" value="NqrB/RnfD"/>
</dbReference>
<comment type="caution">
    <text evidence="10">Lacks conserved residue(s) required for the propagation of feature annotation.</text>
</comment>
<feature type="transmembrane region" description="Helical" evidence="10">
    <location>
        <begin position="24"/>
        <end position="57"/>
    </location>
</feature>
<dbReference type="HAMAP" id="MF_00462">
    <property type="entry name" value="RsxD_RnfD"/>
    <property type="match status" value="1"/>
</dbReference>
<keyword evidence="12" id="KW-1185">Reference proteome</keyword>
<evidence type="ECO:0000256" key="9">
    <source>
        <dbReference type="ARBA" id="ARBA00023136"/>
    </source>
</evidence>
<keyword evidence="9 10" id="KW-0472">Membrane</keyword>
<dbReference type="RefSeq" id="WP_066918939.1">
    <property type="nucleotide sequence ID" value="NZ_CP011971.1"/>
</dbReference>
<comment type="cofactor">
    <cofactor evidence="10">
        <name>FMN</name>
        <dbReference type="ChEBI" id="CHEBI:58210"/>
    </cofactor>
</comment>
<feature type="transmembrane region" description="Helical" evidence="10">
    <location>
        <begin position="269"/>
        <end position="289"/>
    </location>
</feature>
<dbReference type="PANTHER" id="PTHR30578">
    <property type="entry name" value="ELECTRON TRANSPORT COMPLEX PROTEIN RNFD"/>
    <property type="match status" value="1"/>
</dbReference>
<keyword evidence="1 10" id="KW-0813">Transport</keyword>
<feature type="transmembrane region" description="Helical" evidence="10">
    <location>
        <begin position="301"/>
        <end position="319"/>
    </location>
</feature>
<keyword evidence="4 10" id="KW-0288">FMN</keyword>
<evidence type="ECO:0000256" key="5">
    <source>
        <dbReference type="ARBA" id="ARBA00022692"/>
    </source>
</evidence>
<evidence type="ECO:0000256" key="3">
    <source>
        <dbReference type="ARBA" id="ARBA00022630"/>
    </source>
</evidence>
<feature type="modified residue" description="FMN phosphoryl threonine" evidence="10">
    <location>
        <position position="190"/>
    </location>
</feature>